<dbReference type="CDD" id="cd00430">
    <property type="entry name" value="PLPDE_III_AR"/>
    <property type="match status" value="1"/>
</dbReference>
<dbReference type="InterPro" id="IPR009006">
    <property type="entry name" value="Ala_racemase/Decarboxylase_C"/>
</dbReference>
<feature type="modified residue" description="N6-(pyridoxal phosphate)lysine" evidence="4 5">
    <location>
        <position position="53"/>
    </location>
</feature>
<dbReference type="InterPro" id="IPR000821">
    <property type="entry name" value="Ala_racemase"/>
</dbReference>
<dbReference type="PROSITE" id="PS00395">
    <property type="entry name" value="ALANINE_RACEMASE"/>
    <property type="match status" value="1"/>
</dbReference>
<dbReference type="Proteomes" id="UP000652567">
    <property type="component" value="Unassembled WGS sequence"/>
</dbReference>
<dbReference type="InterPro" id="IPR029066">
    <property type="entry name" value="PLP-binding_barrel"/>
</dbReference>
<organism evidence="8 9">
    <name type="scientific">Cellvibrio polysaccharolyticus</name>
    <dbReference type="NCBI Taxonomy" id="2082724"/>
    <lineage>
        <taxon>Bacteria</taxon>
        <taxon>Pseudomonadati</taxon>
        <taxon>Pseudomonadota</taxon>
        <taxon>Gammaproteobacteria</taxon>
        <taxon>Cellvibrionales</taxon>
        <taxon>Cellvibrionaceae</taxon>
        <taxon>Cellvibrio</taxon>
    </lineage>
</organism>
<dbReference type="SMART" id="SM01005">
    <property type="entry name" value="Ala_racemase_C"/>
    <property type="match status" value="1"/>
</dbReference>
<comment type="catalytic activity">
    <reaction evidence="4">
        <text>L-alanine = D-alanine</text>
        <dbReference type="Rhea" id="RHEA:20249"/>
        <dbReference type="ChEBI" id="CHEBI:57416"/>
        <dbReference type="ChEBI" id="CHEBI:57972"/>
        <dbReference type="EC" id="5.1.1.1"/>
    </reaction>
</comment>
<name>A0A928V1S0_9GAMM</name>
<accession>A0A928V1S0</accession>
<feature type="binding site" evidence="4 6">
    <location>
        <position position="153"/>
    </location>
    <ligand>
        <name>substrate</name>
    </ligand>
</feature>
<dbReference type="RefSeq" id="WP_193908821.1">
    <property type="nucleotide sequence ID" value="NZ_PRDL01000001.1"/>
</dbReference>
<comment type="similarity">
    <text evidence="4">Belongs to the alanine racemase family.</text>
</comment>
<dbReference type="SUPFAM" id="SSF50621">
    <property type="entry name" value="Alanine racemase C-terminal domain-like"/>
    <property type="match status" value="1"/>
</dbReference>
<keyword evidence="3 4" id="KW-0413">Isomerase</keyword>
<evidence type="ECO:0000256" key="1">
    <source>
        <dbReference type="ARBA" id="ARBA00001933"/>
    </source>
</evidence>
<dbReference type="Pfam" id="PF00842">
    <property type="entry name" value="Ala_racemase_C"/>
    <property type="match status" value="1"/>
</dbReference>
<comment type="function">
    <text evidence="4">Catalyzes the interconversion of L-alanine and D-alanine. May also act on other amino acids.</text>
</comment>
<dbReference type="GO" id="GO:0005829">
    <property type="term" value="C:cytosol"/>
    <property type="evidence" value="ECO:0007669"/>
    <property type="project" value="TreeGrafter"/>
</dbReference>
<evidence type="ECO:0000256" key="4">
    <source>
        <dbReference type="HAMAP-Rule" id="MF_01201"/>
    </source>
</evidence>
<dbReference type="Gene3D" id="2.40.37.10">
    <property type="entry name" value="Lyase, Ornithine Decarboxylase, Chain A, domain 1"/>
    <property type="match status" value="1"/>
</dbReference>
<comment type="pathway">
    <text evidence="4">Amino-acid biosynthesis; D-alanine biosynthesis; D-alanine from L-alanine: step 1/1.</text>
</comment>
<dbReference type="AlphaFoldDB" id="A0A928V1S0"/>
<sequence length="381" mass="41326">MNTSSSVPDNLSDFPVDTANAAGVLRIDLAALRHNYQWLKESVAAETVCAVVKADAYGLGAPKVVSTLYQAGCRNFFVAHLDEARVLLPLVPDDASFFVLNGLAPGSEPACAATGRVVPVCNSPEQFSTWLAEAERLKRRLSVVLQVDTGMSRLGFSLDQLETLAQEGRWKSRLNIRLVMSHLACADEPEHGLNELQLARFRSIVSLFPGAAASLSNSAGCLLDNEFHQQWVRPGIALYGVNPTSVQSDPFKPVASLHARVIQVHTVDSEATIGYGATATAEKPLRLATIAAGYADGWPRHLSNRGAAYWQSYRLPIVGRVSMDLTIVDISALPESALQRGDWVELIGPHQTVAQVAADADTIPYEILTQLGKRYYRYSVG</sequence>
<feature type="binding site" evidence="4 6">
    <location>
        <position position="323"/>
    </location>
    <ligand>
        <name>substrate</name>
    </ligand>
</feature>
<comment type="caution">
    <text evidence="8">The sequence shown here is derived from an EMBL/GenBank/DDBJ whole genome shotgun (WGS) entry which is preliminary data.</text>
</comment>
<dbReference type="InterPro" id="IPR001608">
    <property type="entry name" value="Ala_racemase_N"/>
</dbReference>
<protein>
    <recommendedName>
        <fullName evidence="4">Alanine racemase</fullName>
        <ecNumber evidence="4">5.1.1.1</ecNumber>
    </recommendedName>
</protein>
<dbReference type="GO" id="GO:0008784">
    <property type="term" value="F:alanine racemase activity"/>
    <property type="evidence" value="ECO:0007669"/>
    <property type="project" value="UniProtKB-UniRule"/>
</dbReference>
<evidence type="ECO:0000313" key="8">
    <source>
        <dbReference type="EMBL" id="MBE8717173.1"/>
    </source>
</evidence>
<dbReference type="PANTHER" id="PTHR30511:SF0">
    <property type="entry name" value="ALANINE RACEMASE, CATABOLIC-RELATED"/>
    <property type="match status" value="1"/>
</dbReference>
<feature type="active site" description="Proton acceptor; specific for L-alanine" evidence="4">
    <location>
        <position position="275"/>
    </location>
</feature>
<dbReference type="EMBL" id="PRDL01000001">
    <property type="protein sequence ID" value="MBE8717173.1"/>
    <property type="molecule type" value="Genomic_DNA"/>
</dbReference>
<dbReference type="PRINTS" id="PR00992">
    <property type="entry name" value="ALARACEMASE"/>
</dbReference>
<dbReference type="GO" id="GO:0030170">
    <property type="term" value="F:pyridoxal phosphate binding"/>
    <property type="evidence" value="ECO:0007669"/>
    <property type="project" value="UniProtKB-UniRule"/>
</dbReference>
<dbReference type="Gene3D" id="3.20.20.10">
    <property type="entry name" value="Alanine racemase"/>
    <property type="match status" value="1"/>
</dbReference>
<evidence type="ECO:0000259" key="7">
    <source>
        <dbReference type="SMART" id="SM01005"/>
    </source>
</evidence>
<dbReference type="NCBIfam" id="TIGR00492">
    <property type="entry name" value="alr"/>
    <property type="match status" value="1"/>
</dbReference>
<reference evidence="8" key="1">
    <citation type="submission" date="2018-07" db="EMBL/GenBank/DDBJ databases">
        <title>Genome assembly of strain Ka43.</title>
        <authorList>
            <person name="Kukolya J."/>
            <person name="Nagy I."/>
            <person name="Horvath B."/>
            <person name="Toth A."/>
        </authorList>
    </citation>
    <scope>NUCLEOTIDE SEQUENCE</scope>
    <source>
        <strain evidence="8">KB43</strain>
    </source>
</reference>
<evidence type="ECO:0000256" key="5">
    <source>
        <dbReference type="PIRSR" id="PIRSR600821-50"/>
    </source>
</evidence>
<dbReference type="InterPro" id="IPR020622">
    <property type="entry name" value="Ala_racemase_pyridoxalP-BS"/>
</dbReference>
<dbReference type="Pfam" id="PF01168">
    <property type="entry name" value="Ala_racemase_N"/>
    <property type="match status" value="1"/>
</dbReference>
<evidence type="ECO:0000256" key="3">
    <source>
        <dbReference type="ARBA" id="ARBA00023235"/>
    </source>
</evidence>
<comment type="cofactor">
    <cofactor evidence="1 4 5">
        <name>pyridoxal 5'-phosphate</name>
        <dbReference type="ChEBI" id="CHEBI:597326"/>
    </cofactor>
</comment>
<dbReference type="SUPFAM" id="SSF51419">
    <property type="entry name" value="PLP-binding barrel"/>
    <property type="match status" value="1"/>
</dbReference>
<dbReference type="EC" id="5.1.1.1" evidence="4"/>
<dbReference type="HAMAP" id="MF_01201">
    <property type="entry name" value="Ala_racemase"/>
    <property type="match status" value="1"/>
</dbReference>
<dbReference type="GO" id="GO:0030632">
    <property type="term" value="P:D-alanine biosynthetic process"/>
    <property type="evidence" value="ECO:0007669"/>
    <property type="project" value="UniProtKB-UniRule"/>
</dbReference>
<feature type="domain" description="Alanine racemase C-terminal" evidence="7">
    <location>
        <begin position="254"/>
        <end position="380"/>
    </location>
</feature>
<dbReference type="InterPro" id="IPR011079">
    <property type="entry name" value="Ala_racemase_C"/>
</dbReference>
<feature type="active site" description="Proton acceptor; specific for D-alanine" evidence="4">
    <location>
        <position position="53"/>
    </location>
</feature>
<evidence type="ECO:0000256" key="6">
    <source>
        <dbReference type="PIRSR" id="PIRSR600821-52"/>
    </source>
</evidence>
<dbReference type="PANTHER" id="PTHR30511">
    <property type="entry name" value="ALANINE RACEMASE"/>
    <property type="match status" value="1"/>
</dbReference>
<proteinExistence type="inferred from homology"/>
<gene>
    <name evidence="8" type="primary">alr</name>
    <name evidence="8" type="ORF">C4F51_08225</name>
</gene>
<keyword evidence="2 4" id="KW-0663">Pyridoxal phosphate</keyword>
<evidence type="ECO:0000256" key="2">
    <source>
        <dbReference type="ARBA" id="ARBA00022898"/>
    </source>
</evidence>
<keyword evidence="9" id="KW-1185">Reference proteome</keyword>
<evidence type="ECO:0000313" key="9">
    <source>
        <dbReference type="Proteomes" id="UP000652567"/>
    </source>
</evidence>